<comment type="subcellular location">
    <subcellularLocation>
        <location evidence="1">Membrane</location>
        <topology evidence="1">Multi-pass membrane protein</topology>
    </subcellularLocation>
</comment>
<proteinExistence type="predicted"/>
<feature type="transmembrane region" description="Helical" evidence="5">
    <location>
        <begin position="256"/>
        <end position="276"/>
    </location>
</feature>
<evidence type="ECO:0000313" key="8">
    <source>
        <dbReference type="EMBL" id="QIH42844.1"/>
    </source>
</evidence>
<feature type="transmembrane region" description="Helical" evidence="5">
    <location>
        <begin position="209"/>
        <end position="225"/>
    </location>
</feature>
<dbReference type="InterPro" id="IPR051533">
    <property type="entry name" value="WaaL-like"/>
</dbReference>
<evidence type="ECO:0000256" key="4">
    <source>
        <dbReference type="ARBA" id="ARBA00023136"/>
    </source>
</evidence>
<organism evidence="8 9">
    <name type="scientific">Vibrio ziniensis</name>
    <dbReference type="NCBI Taxonomy" id="2711221"/>
    <lineage>
        <taxon>Bacteria</taxon>
        <taxon>Pseudomonadati</taxon>
        <taxon>Pseudomonadota</taxon>
        <taxon>Gammaproteobacteria</taxon>
        <taxon>Vibrionales</taxon>
        <taxon>Vibrionaceae</taxon>
        <taxon>Vibrio</taxon>
    </lineage>
</organism>
<feature type="transmembrane region" description="Helical" evidence="5">
    <location>
        <begin position="349"/>
        <end position="372"/>
    </location>
</feature>
<dbReference type="EMBL" id="CP049331">
    <property type="protein sequence ID" value="QIH42844.1"/>
    <property type="molecule type" value="Genomic_DNA"/>
</dbReference>
<feature type="transmembrane region" description="Helical" evidence="5">
    <location>
        <begin position="384"/>
        <end position="401"/>
    </location>
</feature>
<feature type="transmembrane region" description="Helical" evidence="5">
    <location>
        <begin position="137"/>
        <end position="157"/>
    </location>
</feature>
<dbReference type="InterPro" id="IPR007016">
    <property type="entry name" value="O-antigen_ligase-rel_domated"/>
</dbReference>
<feature type="transmembrane region" description="Helical" evidence="5">
    <location>
        <begin position="231"/>
        <end position="249"/>
    </location>
</feature>
<evidence type="ECO:0000259" key="6">
    <source>
        <dbReference type="Pfam" id="PF04932"/>
    </source>
</evidence>
<keyword evidence="2 5" id="KW-0812">Transmembrane</keyword>
<accession>A0A6G7CL90</accession>
<name>A0A6G7CL90_9VIBR</name>
<feature type="transmembrane region" description="Helical" evidence="5">
    <location>
        <begin position="177"/>
        <end position="197"/>
    </location>
</feature>
<sequence length="585" mass="66692">MATLLLNGTQLEPHAPRVPLNKPFLFSIAALYLVAMHIFMPNSGGEGLLLPSNATSWLFLGLSIALGLYQIASHQYIRYSKLTIGLWMCCVLMTIPIFFSNASFENSAERLIGLWAGFTLFLVLQQFYFSNKSKQKLLWFVVCAVVIEAIIGSFQYINISTNGLFYSASIPYGIFQHTETMASFLATGVVLSGYLLARQPKIYSKKLREVGLLYFTPVITLPLIVLLDSEIGWITSAIAILTLLPYLYRFSPRQRFFNWIMACSIGLVIGLAALFLQNENAEHSYAEKQVAPNRTLFSQSIDMLIEKPFTGYGFGHFESQYILYTARQHQLNNSYPSGIPSTQHPNNEILFWGVEGGGLPVLGQLLAIIFVLARIYSAKEKTRLVMFALLLPIAMQGQFSTPFYQSSIHWLTFIILLFWVEQRVAKCRVFRFSEFTRSVLRVTSLTMPVAISIYIAGILHTNYYLTKFEVSNPKQLDILNKIINPALVKDRLDWDLYSAYFEQGLSEEKSEYFQPYIDWSLKTIQSKPRPELYINLIKAYQVMGNLSRAEQTKTEATFLFPNLDFSDIHYPPFIENQEDMDSDDE</sequence>
<keyword evidence="9" id="KW-1185">Reference proteome</keyword>
<evidence type="ECO:0000256" key="5">
    <source>
        <dbReference type="SAM" id="Phobius"/>
    </source>
</evidence>
<dbReference type="Pfam" id="PF11846">
    <property type="entry name" value="Wzy_C_2"/>
    <property type="match status" value="1"/>
</dbReference>
<keyword evidence="3 5" id="KW-1133">Transmembrane helix</keyword>
<dbReference type="InterPro" id="IPR023795">
    <property type="entry name" value="Serpin_CS"/>
</dbReference>
<dbReference type="KEGG" id="vzi:G5S32_13035"/>
<evidence type="ECO:0000259" key="7">
    <source>
        <dbReference type="Pfam" id="PF11846"/>
    </source>
</evidence>
<dbReference type="RefSeq" id="WP_165312395.1">
    <property type="nucleotide sequence ID" value="NZ_CP049331.1"/>
</dbReference>
<evidence type="ECO:0000256" key="1">
    <source>
        <dbReference type="ARBA" id="ARBA00004141"/>
    </source>
</evidence>
<feature type="domain" description="Virulence factor membrane-bound polymerase C-terminal" evidence="7">
    <location>
        <begin position="385"/>
        <end position="564"/>
    </location>
</feature>
<dbReference type="PANTHER" id="PTHR37422">
    <property type="entry name" value="TEICHURONIC ACID BIOSYNTHESIS PROTEIN TUAE"/>
    <property type="match status" value="1"/>
</dbReference>
<feature type="transmembrane region" description="Helical" evidence="5">
    <location>
        <begin position="84"/>
        <end position="104"/>
    </location>
</feature>
<dbReference type="GO" id="GO:0016874">
    <property type="term" value="F:ligase activity"/>
    <property type="evidence" value="ECO:0007669"/>
    <property type="project" value="UniProtKB-KW"/>
</dbReference>
<feature type="transmembrane region" description="Helical" evidence="5">
    <location>
        <begin position="407"/>
        <end position="424"/>
    </location>
</feature>
<evidence type="ECO:0000256" key="3">
    <source>
        <dbReference type="ARBA" id="ARBA00022989"/>
    </source>
</evidence>
<dbReference type="AlphaFoldDB" id="A0A6G7CL90"/>
<feature type="transmembrane region" description="Helical" evidence="5">
    <location>
        <begin position="54"/>
        <end position="72"/>
    </location>
</feature>
<feature type="transmembrane region" description="Helical" evidence="5">
    <location>
        <begin position="445"/>
        <end position="465"/>
    </location>
</feature>
<dbReference type="PANTHER" id="PTHR37422:SF21">
    <property type="entry name" value="EXOQ-LIKE PROTEIN"/>
    <property type="match status" value="1"/>
</dbReference>
<feature type="transmembrane region" description="Helical" evidence="5">
    <location>
        <begin position="110"/>
        <end position="130"/>
    </location>
</feature>
<evidence type="ECO:0000256" key="2">
    <source>
        <dbReference type="ARBA" id="ARBA00022692"/>
    </source>
</evidence>
<dbReference type="Pfam" id="PF04932">
    <property type="entry name" value="Wzy_C"/>
    <property type="match status" value="1"/>
</dbReference>
<keyword evidence="4 5" id="KW-0472">Membrane</keyword>
<reference evidence="8 9" key="1">
    <citation type="submission" date="2020-02" db="EMBL/GenBank/DDBJ databases">
        <title>A complete genome of a marine bacterium Vibrio sp. ZWAL4003 isolated from the mangrove sediment with the ability to degrade polysaccharides.</title>
        <authorList>
            <person name="Wu J."/>
            <person name="Qu W."/>
            <person name="Zeng R."/>
        </authorList>
    </citation>
    <scope>NUCLEOTIDE SEQUENCE [LARGE SCALE GENOMIC DNA]</scope>
    <source>
        <strain evidence="8 9">ZWAL4003</strain>
    </source>
</reference>
<keyword evidence="8" id="KW-0436">Ligase</keyword>
<feature type="domain" description="O-antigen ligase-related" evidence="6">
    <location>
        <begin position="219"/>
        <end position="357"/>
    </location>
</feature>
<feature type="transmembrane region" description="Helical" evidence="5">
    <location>
        <begin position="24"/>
        <end position="42"/>
    </location>
</feature>
<protein>
    <submittedName>
        <fullName evidence="8">Ligase</fullName>
    </submittedName>
</protein>
<dbReference type="GO" id="GO:0016020">
    <property type="term" value="C:membrane"/>
    <property type="evidence" value="ECO:0007669"/>
    <property type="project" value="UniProtKB-SubCell"/>
</dbReference>
<dbReference type="PROSITE" id="PS00284">
    <property type="entry name" value="SERPIN"/>
    <property type="match status" value="1"/>
</dbReference>
<evidence type="ECO:0000313" key="9">
    <source>
        <dbReference type="Proteomes" id="UP000503003"/>
    </source>
</evidence>
<gene>
    <name evidence="8" type="ORF">G5S32_13035</name>
</gene>
<dbReference type="Proteomes" id="UP000503003">
    <property type="component" value="Chromosome 1"/>
</dbReference>
<dbReference type="InterPro" id="IPR021797">
    <property type="entry name" value="Wzy_C_2"/>
</dbReference>